<evidence type="ECO:0000313" key="4">
    <source>
        <dbReference type="Proteomes" id="UP000614741"/>
    </source>
</evidence>
<proteinExistence type="inferred from homology"/>
<dbReference type="InterPro" id="IPR051910">
    <property type="entry name" value="ComF/GntX_DNA_util-trans"/>
</dbReference>
<dbReference type="Proteomes" id="UP000614741">
    <property type="component" value="Unassembled WGS sequence"/>
</dbReference>
<sequence>MIAARAAAVTVAAWHDLVGLVVPVACGGCGRPDVAWCPRCAEALTGPVVRRDHGAGRLDLLEGRTLLPVWAPAAYAGPVRHAVSAWKDAGRADLDRPFGAAVRRVGDVVAGHLVHGSSGPVLVVPVPSTGRARRRRGRAPVDVLAAAVVAGLRDAGVPAARARVLRRTGGPDLAGLTARARSAALVGRVRVRRGAAVRGRDVLLVDDVLTTGATLVACHRALVAAGARVRGAAALAATAPPAGAVTDGFVRPDQRVVRTSGEEG</sequence>
<dbReference type="SUPFAM" id="SSF53271">
    <property type="entry name" value="PRTase-like"/>
    <property type="match status" value="1"/>
</dbReference>
<evidence type="ECO:0000256" key="1">
    <source>
        <dbReference type="ARBA" id="ARBA00008007"/>
    </source>
</evidence>
<dbReference type="CDD" id="cd06223">
    <property type="entry name" value="PRTases_typeI"/>
    <property type="match status" value="1"/>
</dbReference>
<dbReference type="Gene3D" id="3.40.50.2020">
    <property type="match status" value="1"/>
</dbReference>
<dbReference type="PANTHER" id="PTHR47505:SF1">
    <property type="entry name" value="DNA UTILIZATION PROTEIN YHGH"/>
    <property type="match status" value="1"/>
</dbReference>
<dbReference type="InterPro" id="IPR029057">
    <property type="entry name" value="PRTase-like"/>
</dbReference>
<comment type="similarity">
    <text evidence="1">Belongs to the ComF/GntX family.</text>
</comment>
<dbReference type="InterPro" id="IPR000836">
    <property type="entry name" value="PRTase_dom"/>
</dbReference>
<protein>
    <recommendedName>
        <fullName evidence="2">Phosphoribosyltransferase domain-containing protein</fullName>
    </recommendedName>
</protein>
<dbReference type="PANTHER" id="PTHR47505">
    <property type="entry name" value="DNA UTILIZATION PROTEIN YHGH"/>
    <property type="match status" value="1"/>
</dbReference>
<dbReference type="Pfam" id="PF00156">
    <property type="entry name" value="Pribosyltran"/>
    <property type="match status" value="1"/>
</dbReference>
<name>A0ABQ4DJY0_9CELL</name>
<evidence type="ECO:0000259" key="2">
    <source>
        <dbReference type="Pfam" id="PF00156"/>
    </source>
</evidence>
<organism evidence="3 4">
    <name type="scientific">Cellulomonas phragmiteti</name>
    <dbReference type="NCBI Taxonomy" id="478780"/>
    <lineage>
        <taxon>Bacteria</taxon>
        <taxon>Bacillati</taxon>
        <taxon>Actinomycetota</taxon>
        <taxon>Actinomycetes</taxon>
        <taxon>Micrococcales</taxon>
        <taxon>Cellulomonadaceae</taxon>
        <taxon>Cellulomonas</taxon>
    </lineage>
</organism>
<dbReference type="EMBL" id="BONP01000006">
    <property type="protein sequence ID" value="GIG39660.1"/>
    <property type="molecule type" value="Genomic_DNA"/>
</dbReference>
<gene>
    <name evidence="3" type="ORF">Cph01nite_14220</name>
</gene>
<reference evidence="3 4" key="1">
    <citation type="submission" date="2021-01" db="EMBL/GenBank/DDBJ databases">
        <title>Whole genome shotgun sequence of Cellulomonas phragmiteti NBRC 110785.</title>
        <authorList>
            <person name="Komaki H."/>
            <person name="Tamura T."/>
        </authorList>
    </citation>
    <scope>NUCLEOTIDE SEQUENCE [LARGE SCALE GENOMIC DNA]</scope>
    <source>
        <strain evidence="3 4">NBRC 110785</strain>
    </source>
</reference>
<evidence type="ECO:0000313" key="3">
    <source>
        <dbReference type="EMBL" id="GIG39660.1"/>
    </source>
</evidence>
<comment type="caution">
    <text evidence="3">The sequence shown here is derived from an EMBL/GenBank/DDBJ whole genome shotgun (WGS) entry which is preliminary data.</text>
</comment>
<accession>A0ABQ4DJY0</accession>
<feature type="domain" description="Phosphoribosyltransferase" evidence="2">
    <location>
        <begin position="149"/>
        <end position="237"/>
    </location>
</feature>
<keyword evidence="4" id="KW-1185">Reference proteome</keyword>